<sequence length="89" mass="10311">MFLYFLALTLIVAALGDNKCQHFYVDDYSDCEDKDVQFGYFYNDQYKTCGRYEYCAGQGAEKIMFESEAKCMQECKVSAPSKPSYIEDK</sequence>
<proteinExistence type="evidence at transcript level"/>
<accession>A0A023FBH4</accession>
<reference evidence="2" key="1">
    <citation type="submission" date="2014-03" db="EMBL/GenBank/DDBJ databases">
        <title>The sialotranscriptome of Amblyomma triste, Amblyomma parvum and Amblyomma cajennense ticks, uncovered by 454-based RNA-seq.</title>
        <authorList>
            <person name="Garcia G.R."/>
            <person name="Gardinassi L.G."/>
            <person name="Ribeiro J.M."/>
            <person name="Anatriello E."/>
            <person name="Ferreira B.R."/>
            <person name="Moreira H.N."/>
            <person name="Mafra C."/>
            <person name="Olegario M.M."/>
            <person name="Szabo P.J."/>
            <person name="Miranda-Santos I.K."/>
            <person name="Maruyama S.R."/>
        </authorList>
    </citation>
    <scope>NUCLEOTIDE SEQUENCE</scope>
    <source>
        <strain evidence="2">Uberlandia</strain>
        <tissue evidence="2">Salivary glands</tissue>
    </source>
</reference>
<organism evidence="2">
    <name type="scientific">Amblyomma cajennense</name>
    <name type="common">Cayenne tick</name>
    <name type="synonym">Acarus cajennensis</name>
    <dbReference type="NCBI Taxonomy" id="34607"/>
    <lineage>
        <taxon>Eukaryota</taxon>
        <taxon>Metazoa</taxon>
        <taxon>Ecdysozoa</taxon>
        <taxon>Arthropoda</taxon>
        <taxon>Chelicerata</taxon>
        <taxon>Arachnida</taxon>
        <taxon>Acari</taxon>
        <taxon>Parasitiformes</taxon>
        <taxon>Ixodida</taxon>
        <taxon>Ixodoidea</taxon>
        <taxon>Ixodidae</taxon>
        <taxon>Amblyomminae</taxon>
        <taxon>Amblyomma</taxon>
    </lineage>
</organism>
<name>A0A023FBH4_AMBCJ</name>
<dbReference type="SUPFAM" id="SSF57362">
    <property type="entry name" value="BPTI-like"/>
    <property type="match status" value="1"/>
</dbReference>
<dbReference type="GO" id="GO:0004867">
    <property type="term" value="F:serine-type endopeptidase inhibitor activity"/>
    <property type="evidence" value="ECO:0007669"/>
    <property type="project" value="InterPro"/>
</dbReference>
<evidence type="ECO:0000256" key="1">
    <source>
        <dbReference type="SAM" id="SignalP"/>
    </source>
</evidence>
<keyword evidence="1" id="KW-0732">Signal</keyword>
<feature type="chain" id="PRO_5001514774" evidence="1">
    <location>
        <begin position="17"/>
        <end position="89"/>
    </location>
</feature>
<feature type="signal peptide" evidence="1">
    <location>
        <begin position="1"/>
        <end position="16"/>
    </location>
</feature>
<dbReference type="AlphaFoldDB" id="A0A023FBH4"/>
<evidence type="ECO:0000313" key="2">
    <source>
        <dbReference type="EMBL" id="JAC18842.1"/>
    </source>
</evidence>
<protein>
    <submittedName>
        <fullName evidence="2">Putative secreted protein</fullName>
    </submittedName>
</protein>
<dbReference type="EMBL" id="GBBK01005640">
    <property type="protein sequence ID" value="JAC18842.1"/>
    <property type="molecule type" value="mRNA"/>
</dbReference>
<dbReference type="InterPro" id="IPR036880">
    <property type="entry name" value="Kunitz_BPTI_sf"/>
</dbReference>